<dbReference type="Gene3D" id="3.30.160.20">
    <property type="match status" value="3"/>
</dbReference>
<proteinExistence type="predicted"/>
<evidence type="ECO:0000259" key="4">
    <source>
        <dbReference type="PROSITE" id="PS50137"/>
    </source>
</evidence>
<comment type="caution">
    <text evidence="5">The sequence shown here is derived from an EMBL/GenBank/DDBJ whole genome shotgun (WGS) entry which is preliminary data.</text>
</comment>
<dbReference type="PANTHER" id="PTHR46031">
    <property type="match status" value="1"/>
</dbReference>
<dbReference type="SUPFAM" id="SSF54768">
    <property type="entry name" value="dsRNA-binding domain-like"/>
    <property type="match status" value="3"/>
</dbReference>
<evidence type="ECO:0000313" key="5">
    <source>
        <dbReference type="EMBL" id="TQE02500.1"/>
    </source>
</evidence>
<sequence length="246" mass="27339">MYKSGLEELCRQRRWRLPEYSTTRDGPNYAPWFYAPVTVNGFDFRPGNAFGSANEAQNEAAKDALDHLSKPSNPIPGPSSFPQPCLPSSSSAPYWSDIQHLSKSQLESFAQKRNLHPPVYSCEMVGPPHNRRFKCKVTIGGQTFEGQEFLPTLKDAERAAAKVALMSVLPNGVQEDHSGLFKNLLQELGQKAGFSRPVYSSRISGDPHMPVFVSFVEIGGERFMGEEASSRKQAELNALPKWPIIP</sequence>
<dbReference type="Proteomes" id="UP000315295">
    <property type="component" value="Unassembled WGS sequence"/>
</dbReference>
<dbReference type="PROSITE" id="PS50137">
    <property type="entry name" value="DS_RBD"/>
    <property type="match status" value="2"/>
</dbReference>
<dbReference type="SMART" id="SM00358">
    <property type="entry name" value="DSRM"/>
    <property type="match status" value="3"/>
</dbReference>
<evidence type="ECO:0000256" key="3">
    <source>
        <dbReference type="PROSITE-ProRule" id="PRU00266"/>
    </source>
</evidence>
<gene>
    <name evidence="5" type="ORF">C1H46_011908</name>
</gene>
<name>A0A540MVX1_MALBA</name>
<dbReference type="InterPro" id="IPR014720">
    <property type="entry name" value="dsRBD_dom"/>
</dbReference>
<dbReference type="EMBL" id="VIEB01000175">
    <property type="protein sequence ID" value="TQE02500.1"/>
    <property type="molecule type" value="Genomic_DNA"/>
</dbReference>
<dbReference type="Pfam" id="PF00035">
    <property type="entry name" value="dsrm"/>
    <property type="match status" value="3"/>
</dbReference>
<dbReference type="PANTHER" id="PTHR46031:SF16">
    <property type="entry name" value="DOUBLE-STRANDED RNA-BINDING PROTEIN 4"/>
    <property type="match status" value="1"/>
</dbReference>
<organism evidence="5 6">
    <name type="scientific">Malus baccata</name>
    <name type="common">Siberian crab apple</name>
    <name type="synonym">Pyrus baccata</name>
    <dbReference type="NCBI Taxonomy" id="106549"/>
    <lineage>
        <taxon>Eukaryota</taxon>
        <taxon>Viridiplantae</taxon>
        <taxon>Streptophyta</taxon>
        <taxon>Embryophyta</taxon>
        <taxon>Tracheophyta</taxon>
        <taxon>Spermatophyta</taxon>
        <taxon>Magnoliopsida</taxon>
        <taxon>eudicotyledons</taxon>
        <taxon>Gunneridae</taxon>
        <taxon>Pentapetalae</taxon>
        <taxon>rosids</taxon>
        <taxon>fabids</taxon>
        <taxon>Rosales</taxon>
        <taxon>Rosaceae</taxon>
        <taxon>Amygdaloideae</taxon>
        <taxon>Maleae</taxon>
        <taxon>Malus</taxon>
    </lineage>
</organism>
<evidence type="ECO:0000313" key="6">
    <source>
        <dbReference type="Proteomes" id="UP000315295"/>
    </source>
</evidence>
<keyword evidence="2 3" id="KW-0694">RNA-binding</keyword>
<evidence type="ECO:0000256" key="1">
    <source>
        <dbReference type="ARBA" id="ARBA00022737"/>
    </source>
</evidence>
<dbReference type="AlphaFoldDB" id="A0A540MVX1"/>
<evidence type="ECO:0000256" key="2">
    <source>
        <dbReference type="ARBA" id="ARBA00022884"/>
    </source>
</evidence>
<protein>
    <recommendedName>
        <fullName evidence="4">DRBM domain-containing protein</fullName>
    </recommendedName>
</protein>
<keyword evidence="6" id="KW-1185">Reference proteome</keyword>
<accession>A0A540MVX1</accession>
<dbReference type="GO" id="GO:0003723">
    <property type="term" value="F:RNA binding"/>
    <property type="evidence" value="ECO:0007669"/>
    <property type="project" value="UniProtKB-UniRule"/>
</dbReference>
<feature type="domain" description="DRBM" evidence="4">
    <location>
        <begin position="101"/>
        <end position="170"/>
    </location>
</feature>
<keyword evidence="1" id="KW-0677">Repeat</keyword>
<reference evidence="5 6" key="1">
    <citation type="journal article" date="2019" name="G3 (Bethesda)">
        <title>Sequencing of a Wild Apple (Malus baccata) Genome Unravels the Differences Between Cultivated and Wild Apple Species Regarding Disease Resistance and Cold Tolerance.</title>
        <authorList>
            <person name="Chen X."/>
        </authorList>
    </citation>
    <scope>NUCLEOTIDE SEQUENCE [LARGE SCALE GENOMIC DNA]</scope>
    <source>
        <strain evidence="6">cv. Shandingzi</strain>
        <tissue evidence="5">Leaves</tissue>
    </source>
</reference>
<feature type="domain" description="DRBM" evidence="4">
    <location>
        <begin position="1"/>
        <end position="70"/>
    </location>
</feature>
<dbReference type="STRING" id="106549.A0A540MVX1"/>